<dbReference type="Gene3D" id="1.10.8.60">
    <property type="match status" value="1"/>
</dbReference>
<dbReference type="PANTHER" id="PTHR23077:SF171">
    <property type="entry name" value="NUCLEAR VALOSIN-CONTAINING PROTEIN-LIKE"/>
    <property type="match status" value="1"/>
</dbReference>
<keyword evidence="6" id="KW-1185">Reference proteome</keyword>
<dbReference type="Gene3D" id="3.40.50.300">
    <property type="entry name" value="P-loop containing nucleotide triphosphate hydrolases"/>
    <property type="match status" value="1"/>
</dbReference>
<dbReference type="GO" id="GO:0005524">
    <property type="term" value="F:ATP binding"/>
    <property type="evidence" value="ECO:0007669"/>
    <property type="project" value="UniProtKB-KW"/>
</dbReference>
<comment type="caution">
    <text evidence="5">The sequence shown here is derived from an EMBL/GenBank/DDBJ whole genome shotgun (WGS) entry which is preliminary data.</text>
</comment>
<dbReference type="PANTHER" id="PTHR23077">
    <property type="entry name" value="AAA-FAMILY ATPASE"/>
    <property type="match status" value="1"/>
</dbReference>
<comment type="similarity">
    <text evidence="3">Belongs to the AAA ATPase family.</text>
</comment>
<evidence type="ECO:0000256" key="3">
    <source>
        <dbReference type="RuleBase" id="RU003651"/>
    </source>
</evidence>
<evidence type="ECO:0000259" key="4">
    <source>
        <dbReference type="SMART" id="SM00382"/>
    </source>
</evidence>
<dbReference type="InterPro" id="IPR050168">
    <property type="entry name" value="AAA_ATPase_domain"/>
</dbReference>
<name>A0A919MX88_9ACTN</name>
<keyword evidence="2 3" id="KW-0067">ATP-binding</keyword>
<organism evidence="5 6">
    <name type="scientific">Actinoplanes siamensis</name>
    <dbReference type="NCBI Taxonomy" id="1223317"/>
    <lineage>
        <taxon>Bacteria</taxon>
        <taxon>Bacillati</taxon>
        <taxon>Actinomycetota</taxon>
        <taxon>Actinomycetes</taxon>
        <taxon>Micromonosporales</taxon>
        <taxon>Micromonosporaceae</taxon>
        <taxon>Actinoplanes</taxon>
    </lineage>
</organism>
<dbReference type="PROSITE" id="PS00674">
    <property type="entry name" value="AAA"/>
    <property type="match status" value="1"/>
</dbReference>
<dbReference type="RefSeq" id="WP_203677028.1">
    <property type="nucleotide sequence ID" value="NZ_BOMW01000008.1"/>
</dbReference>
<evidence type="ECO:0000256" key="1">
    <source>
        <dbReference type="ARBA" id="ARBA00022741"/>
    </source>
</evidence>
<dbReference type="EMBL" id="BOMW01000008">
    <property type="protein sequence ID" value="GIF03297.1"/>
    <property type="molecule type" value="Genomic_DNA"/>
</dbReference>
<evidence type="ECO:0000313" key="5">
    <source>
        <dbReference type="EMBL" id="GIF03297.1"/>
    </source>
</evidence>
<dbReference type="InterPro" id="IPR003960">
    <property type="entry name" value="ATPase_AAA_CS"/>
</dbReference>
<dbReference type="AlphaFoldDB" id="A0A919MX88"/>
<dbReference type="Pfam" id="PF00004">
    <property type="entry name" value="AAA"/>
    <property type="match status" value="1"/>
</dbReference>
<sequence>MSGEIFEYAGATVELVDASTILAAARVNPVELVHRAQWPAGVHRVEVTVSSADTTSGPMHVFVARIHAGAEPMTTERMRAMVLGRDPIGVLLSKRIAEGDPVATRIVDGVGSAAAAAYRKLGLDKPSGPAANRRPGAFADAGVGLQAQVDREDGGDVVRLRSEVPRDEVTANHLRAFVTLTLQAVTELSEPDALRGRRYVFSREAPPPPAPAGTAEVTLDMVGGLTGVVAELRQIAVSFRHPEAMARWGARRPQGILMYGPPGTGKTMLSRALANEIGADFREIRTPEILDKWLGGSERNIKQIFRDARRYRAPTLMLFDEFDSIVSYAGAGGDAASQALNAVAGIFKQEMNDLIEANPNVIVVATTNFPQRVDESLIRSGRFDIKISVPKPDEASRAEIFRKMIQGLVAAHERGGFRMFADDLDLAGLGVAATGMTGADIKEVLRRVQMTKAMQDARTGAADPISQQELLTAIRDLRDHV</sequence>
<dbReference type="InterPro" id="IPR003593">
    <property type="entry name" value="AAA+_ATPase"/>
</dbReference>
<dbReference type="InterPro" id="IPR003959">
    <property type="entry name" value="ATPase_AAA_core"/>
</dbReference>
<feature type="domain" description="AAA+ ATPase" evidence="4">
    <location>
        <begin position="252"/>
        <end position="393"/>
    </location>
</feature>
<keyword evidence="1 3" id="KW-0547">Nucleotide-binding</keyword>
<dbReference type="SUPFAM" id="SSF52540">
    <property type="entry name" value="P-loop containing nucleoside triphosphate hydrolases"/>
    <property type="match status" value="1"/>
</dbReference>
<dbReference type="GO" id="GO:0016887">
    <property type="term" value="F:ATP hydrolysis activity"/>
    <property type="evidence" value="ECO:0007669"/>
    <property type="project" value="InterPro"/>
</dbReference>
<evidence type="ECO:0000313" key="6">
    <source>
        <dbReference type="Proteomes" id="UP000629619"/>
    </source>
</evidence>
<evidence type="ECO:0000256" key="2">
    <source>
        <dbReference type="ARBA" id="ARBA00022840"/>
    </source>
</evidence>
<dbReference type="InterPro" id="IPR027417">
    <property type="entry name" value="P-loop_NTPase"/>
</dbReference>
<accession>A0A919MX88</accession>
<dbReference type="Proteomes" id="UP000629619">
    <property type="component" value="Unassembled WGS sequence"/>
</dbReference>
<reference evidence="5" key="1">
    <citation type="submission" date="2021-01" db="EMBL/GenBank/DDBJ databases">
        <title>Whole genome shotgun sequence of Actinoplanes siamensis NBRC 109076.</title>
        <authorList>
            <person name="Komaki H."/>
            <person name="Tamura T."/>
        </authorList>
    </citation>
    <scope>NUCLEOTIDE SEQUENCE</scope>
    <source>
        <strain evidence="5">NBRC 109076</strain>
    </source>
</reference>
<gene>
    <name evidence="5" type="ORF">Asi03nite_08350</name>
</gene>
<protein>
    <recommendedName>
        <fullName evidence="4">AAA+ ATPase domain-containing protein</fullName>
    </recommendedName>
</protein>
<dbReference type="SMART" id="SM00382">
    <property type="entry name" value="AAA"/>
    <property type="match status" value="1"/>
</dbReference>
<proteinExistence type="inferred from homology"/>